<accession>A0A4P8L552</accession>
<dbReference type="Proteomes" id="UP000298602">
    <property type="component" value="Chromosome"/>
</dbReference>
<feature type="domain" description="PPIase FKBP-type" evidence="11">
    <location>
        <begin position="6"/>
        <end position="100"/>
    </location>
</feature>
<reference evidence="12 13" key="2">
    <citation type="submission" date="2019-05" db="EMBL/GenBank/DDBJ databases">
        <authorList>
            <person name="Suflita J.M."/>
            <person name="Marks C.R."/>
        </authorList>
    </citation>
    <scope>NUCLEOTIDE SEQUENCE [LARGE SCALE GENOMIC DNA]</scope>
    <source>
        <strain evidence="12 13">ALDC</strain>
    </source>
</reference>
<sequence>MVVQKGAIVTMFYVLKDAEGNVLDDRYEHIPVRFIFGCGALPPGLEKRLAGLRQGQRVTVVVPPEEGYGERKPERVIRVHRDDLPEHEKITVGDRFKPLSPDLESDSATVQGYIDDWVLLDSATVQGYIGDWVYLDCNHPYAGKELHYEVDIAYVRVP</sequence>
<keyword evidence="7 9" id="KW-0413">Isomerase</keyword>
<evidence type="ECO:0000256" key="9">
    <source>
        <dbReference type="PROSITE-ProRule" id="PRU00277"/>
    </source>
</evidence>
<dbReference type="Gene3D" id="3.10.50.40">
    <property type="match status" value="1"/>
</dbReference>
<dbReference type="PANTHER" id="PTHR47861:SF3">
    <property type="entry name" value="FKBP-TYPE PEPTIDYL-PROLYL CIS-TRANS ISOMERASE SLYD"/>
    <property type="match status" value="1"/>
</dbReference>
<dbReference type="Pfam" id="PF00254">
    <property type="entry name" value="FKBP_C"/>
    <property type="match status" value="1"/>
</dbReference>
<evidence type="ECO:0000256" key="1">
    <source>
        <dbReference type="ARBA" id="ARBA00000971"/>
    </source>
</evidence>
<evidence type="ECO:0000256" key="8">
    <source>
        <dbReference type="ARBA" id="ARBA00037071"/>
    </source>
</evidence>
<dbReference type="GO" id="GO:0005737">
    <property type="term" value="C:cytoplasm"/>
    <property type="evidence" value="ECO:0007669"/>
    <property type="project" value="UniProtKB-SubCell"/>
</dbReference>
<dbReference type="RefSeq" id="WP_137425313.1">
    <property type="nucleotide sequence ID" value="NZ_CP040098.1"/>
</dbReference>
<evidence type="ECO:0000259" key="11">
    <source>
        <dbReference type="PROSITE" id="PS50059"/>
    </source>
</evidence>
<evidence type="ECO:0000256" key="10">
    <source>
        <dbReference type="RuleBase" id="RU003915"/>
    </source>
</evidence>
<keyword evidence="5 9" id="KW-0697">Rotamase</keyword>
<proteinExistence type="inferred from homology"/>
<evidence type="ECO:0000256" key="3">
    <source>
        <dbReference type="ARBA" id="ARBA00006577"/>
    </source>
</evidence>
<keyword evidence="6" id="KW-0143">Chaperone</keyword>
<evidence type="ECO:0000256" key="5">
    <source>
        <dbReference type="ARBA" id="ARBA00023110"/>
    </source>
</evidence>
<dbReference type="GO" id="GO:0042026">
    <property type="term" value="P:protein refolding"/>
    <property type="evidence" value="ECO:0007669"/>
    <property type="project" value="UniProtKB-ARBA"/>
</dbReference>
<evidence type="ECO:0000256" key="6">
    <source>
        <dbReference type="ARBA" id="ARBA00023186"/>
    </source>
</evidence>
<dbReference type="EC" id="5.2.1.8" evidence="10"/>
<comment type="similarity">
    <text evidence="3 10">Belongs to the FKBP-type PPIase family.</text>
</comment>
<dbReference type="GO" id="GO:0003755">
    <property type="term" value="F:peptidyl-prolyl cis-trans isomerase activity"/>
    <property type="evidence" value="ECO:0007669"/>
    <property type="project" value="UniProtKB-UniRule"/>
</dbReference>
<dbReference type="InterPro" id="IPR046357">
    <property type="entry name" value="PPIase_dom_sf"/>
</dbReference>
<evidence type="ECO:0000256" key="7">
    <source>
        <dbReference type="ARBA" id="ARBA00023235"/>
    </source>
</evidence>
<comment type="catalytic activity">
    <reaction evidence="1 9 10">
        <text>[protein]-peptidylproline (omega=180) = [protein]-peptidylproline (omega=0)</text>
        <dbReference type="Rhea" id="RHEA:16237"/>
        <dbReference type="Rhea" id="RHEA-COMP:10747"/>
        <dbReference type="Rhea" id="RHEA-COMP:10748"/>
        <dbReference type="ChEBI" id="CHEBI:83833"/>
        <dbReference type="ChEBI" id="CHEBI:83834"/>
        <dbReference type="EC" id="5.2.1.8"/>
    </reaction>
</comment>
<dbReference type="EMBL" id="CP040098">
    <property type="protein sequence ID" value="QCQ23030.1"/>
    <property type="molecule type" value="Genomic_DNA"/>
</dbReference>
<comment type="function">
    <text evidence="8">Also involved in hydrogenase metallocenter assembly, probably by participating in the nickel insertion step. This function in hydrogenase biosynthesis requires chaperone activity and the presence of the metal-binding domain, but not PPIase activity.</text>
</comment>
<name>A0A4P8L552_9BACT</name>
<dbReference type="KEGG" id="dax:FDQ92_13135"/>
<dbReference type="AlphaFoldDB" id="A0A4P8L552"/>
<dbReference type="SUPFAM" id="SSF54534">
    <property type="entry name" value="FKBP-like"/>
    <property type="match status" value="1"/>
</dbReference>
<evidence type="ECO:0000313" key="13">
    <source>
        <dbReference type="Proteomes" id="UP000298602"/>
    </source>
</evidence>
<evidence type="ECO:0000256" key="2">
    <source>
        <dbReference type="ARBA" id="ARBA00004496"/>
    </source>
</evidence>
<dbReference type="InterPro" id="IPR001179">
    <property type="entry name" value="PPIase_FKBP_dom"/>
</dbReference>
<reference evidence="12 13" key="1">
    <citation type="submission" date="2019-05" db="EMBL/GenBank/DDBJ databases">
        <title>The Complete Genome Sequence of the n-alkane-degrading Desulfoglaeba alkanexedens ALDC reveals multiple alkylsuccinate synthase gene clusters.</title>
        <authorList>
            <person name="Callaghan A.V."/>
            <person name="Davidova I.A."/>
            <person name="Duncan K.E."/>
            <person name="Morris B."/>
            <person name="McInerney M.J."/>
        </authorList>
    </citation>
    <scope>NUCLEOTIDE SEQUENCE [LARGE SCALE GENOMIC DNA]</scope>
    <source>
        <strain evidence="12 13">ALDC</strain>
    </source>
</reference>
<evidence type="ECO:0000256" key="4">
    <source>
        <dbReference type="ARBA" id="ARBA00022490"/>
    </source>
</evidence>
<dbReference type="OrthoDB" id="9808891at2"/>
<evidence type="ECO:0000313" key="12">
    <source>
        <dbReference type="EMBL" id="QCQ23030.1"/>
    </source>
</evidence>
<comment type="subcellular location">
    <subcellularLocation>
        <location evidence="2">Cytoplasm</location>
    </subcellularLocation>
</comment>
<keyword evidence="13" id="KW-1185">Reference proteome</keyword>
<keyword evidence="4" id="KW-0963">Cytoplasm</keyword>
<organism evidence="12 13">
    <name type="scientific">Desulfoglaeba alkanexedens ALDC</name>
    <dbReference type="NCBI Taxonomy" id="980445"/>
    <lineage>
        <taxon>Bacteria</taxon>
        <taxon>Pseudomonadati</taxon>
        <taxon>Thermodesulfobacteriota</taxon>
        <taxon>Syntrophobacteria</taxon>
        <taxon>Syntrophobacterales</taxon>
        <taxon>Syntrophobacteraceae</taxon>
        <taxon>Desulfoglaeba</taxon>
    </lineage>
</organism>
<protein>
    <recommendedName>
        <fullName evidence="10">Peptidyl-prolyl cis-trans isomerase</fullName>
        <ecNumber evidence="10">5.2.1.8</ecNumber>
    </recommendedName>
</protein>
<dbReference type="PANTHER" id="PTHR47861">
    <property type="entry name" value="FKBP-TYPE PEPTIDYL-PROLYL CIS-TRANS ISOMERASE SLYD"/>
    <property type="match status" value="1"/>
</dbReference>
<dbReference type="PROSITE" id="PS50059">
    <property type="entry name" value="FKBP_PPIASE"/>
    <property type="match status" value="1"/>
</dbReference>
<gene>
    <name evidence="12" type="ORF">FDQ92_13135</name>
</gene>